<dbReference type="EC" id="2.7.7.60" evidence="7"/>
<dbReference type="PROSITE" id="PS01295">
    <property type="entry name" value="ISPD"/>
    <property type="match status" value="1"/>
</dbReference>
<feature type="site" description="Positions MEP for the nucleophilic attack" evidence="7">
    <location>
        <position position="155"/>
    </location>
</feature>
<comment type="pathway">
    <text evidence="2 7">Isoprenoid biosynthesis; isopentenyl diphosphate biosynthesis via DXP pathway; isopentenyl diphosphate from 1-deoxy-D-xylulose 5-phosphate: step 2/6.</text>
</comment>
<keyword evidence="5 7" id="KW-0548">Nucleotidyltransferase</keyword>
<protein>
    <recommendedName>
        <fullName evidence="7">2-C-methyl-D-erythritol 4-phosphate cytidylyltransferase</fullName>
        <ecNumber evidence="7">2.7.7.60</ecNumber>
    </recommendedName>
    <alternativeName>
        <fullName evidence="7">4-diphosphocytidyl-2C-methyl-D-erythritol synthase</fullName>
    </alternativeName>
    <alternativeName>
        <fullName evidence="7">MEP cytidylyltransferase</fullName>
        <shortName evidence="7">MCT</shortName>
    </alternativeName>
</protein>
<dbReference type="NCBIfam" id="TIGR00453">
    <property type="entry name" value="ispD"/>
    <property type="match status" value="1"/>
</dbReference>
<keyword evidence="9" id="KW-1185">Reference proteome</keyword>
<dbReference type="GO" id="GO:0016779">
    <property type="term" value="F:nucleotidyltransferase activity"/>
    <property type="evidence" value="ECO:0007669"/>
    <property type="project" value="UniProtKB-KW"/>
</dbReference>
<gene>
    <name evidence="7 8" type="primary">ispD</name>
    <name evidence="8" type="ORF">GCM10008905_30500</name>
</gene>
<comment type="function">
    <text evidence="7">Catalyzes the formation of 4-diphosphocytidyl-2-C-methyl-D-erythritol from CTP and 2-C-methyl-D-erythritol 4-phosphate (MEP).</text>
</comment>
<dbReference type="Gene3D" id="3.90.550.10">
    <property type="entry name" value="Spore Coat Polysaccharide Biosynthesis Protein SpsA, Chain A"/>
    <property type="match status" value="1"/>
</dbReference>
<evidence type="ECO:0000256" key="1">
    <source>
        <dbReference type="ARBA" id="ARBA00001282"/>
    </source>
</evidence>
<sequence>MNENCALILAAGKGRRMGKDINKQFLTIEGKPILYYTLKAFEEHKEIHKIILVASEEEIDYCKREIINKYGITKVKKVIKGGSERQQSVLNGLKEVEKANIVLIHDGARPFVSSNIISEGIKYASLYGAAACGVPPKDTIKVIDKEGFSLQNLERDTLISIQTPQCFKYDLILKCHLDILSEKAKVTDDTSVVEYFGYKVYIYPGKYNNIKITTPEDLIISEKLVKDMKK</sequence>
<dbReference type="PANTHER" id="PTHR32125">
    <property type="entry name" value="2-C-METHYL-D-ERYTHRITOL 4-PHOSPHATE CYTIDYLYLTRANSFERASE, CHLOROPLASTIC"/>
    <property type="match status" value="1"/>
</dbReference>
<feature type="site" description="Positions MEP for the nucleophilic attack" evidence="7">
    <location>
        <position position="211"/>
    </location>
</feature>
<evidence type="ECO:0000256" key="4">
    <source>
        <dbReference type="ARBA" id="ARBA00022679"/>
    </source>
</evidence>
<dbReference type="InterPro" id="IPR050088">
    <property type="entry name" value="IspD/TarI_cytidylyltransf_bact"/>
</dbReference>
<evidence type="ECO:0000256" key="3">
    <source>
        <dbReference type="ARBA" id="ARBA00009789"/>
    </source>
</evidence>
<dbReference type="RefSeq" id="WP_343771058.1">
    <property type="nucleotide sequence ID" value="NZ_BAAACF010000008.1"/>
</dbReference>
<dbReference type="InterPro" id="IPR001228">
    <property type="entry name" value="IspD"/>
</dbReference>
<evidence type="ECO:0000313" key="8">
    <source>
        <dbReference type="EMBL" id="GAA0729886.1"/>
    </source>
</evidence>
<keyword evidence="4 7" id="KW-0808">Transferase</keyword>
<comment type="similarity">
    <text evidence="3 7">Belongs to the IspD/TarI cytidylyltransferase family. IspD subfamily.</text>
</comment>
<evidence type="ECO:0000256" key="7">
    <source>
        <dbReference type="HAMAP-Rule" id="MF_00108"/>
    </source>
</evidence>
<dbReference type="SUPFAM" id="SSF53448">
    <property type="entry name" value="Nucleotide-diphospho-sugar transferases"/>
    <property type="match status" value="1"/>
</dbReference>
<evidence type="ECO:0000256" key="5">
    <source>
        <dbReference type="ARBA" id="ARBA00022695"/>
    </source>
</evidence>
<reference evidence="8 9" key="1">
    <citation type="journal article" date="2019" name="Int. J. Syst. Evol. Microbiol.">
        <title>The Global Catalogue of Microorganisms (GCM) 10K type strain sequencing project: providing services to taxonomists for standard genome sequencing and annotation.</title>
        <authorList>
            <consortium name="The Broad Institute Genomics Platform"/>
            <consortium name="The Broad Institute Genome Sequencing Center for Infectious Disease"/>
            <person name="Wu L."/>
            <person name="Ma J."/>
        </authorList>
    </citation>
    <scope>NUCLEOTIDE SEQUENCE [LARGE SCALE GENOMIC DNA]</scope>
    <source>
        <strain evidence="8 9">JCM 1405</strain>
    </source>
</reference>
<dbReference type="Pfam" id="PF01128">
    <property type="entry name" value="IspD"/>
    <property type="match status" value="1"/>
</dbReference>
<evidence type="ECO:0000256" key="2">
    <source>
        <dbReference type="ARBA" id="ARBA00004787"/>
    </source>
</evidence>
<organism evidence="8 9">
    <name type="scientific">Clostridium malenominatum</name>
    <dbReference type="NCBI Taxonomy" id="1539"/>
    <lineage>
        <taxon>Bacteria</taxon>
        <taxon>Bacillati</taxon>
        <taxon>Bacillota</taxon>
        <taxon>Clostridia</taxon>
        <taxon>Eubacteriales</taxon>
        <taxon>Clostridiaceae</taxon>
        <taxon>Clostridium</taxon>
    </lineage>
</organism>
<keyword evidence="6 7" id="KW-0414">Isoprene biosynthesis</keyword>
<dbReference type="InterPro" id="IPR029044">
    <property type="entry name" value="Nucleotide-diphossugar_trans"/>
</dbReference>
<accession>A0ABN1J618</accession>
<feature type="site" description="Transition state stabilizer" evidence="7">
    <location>
        <position position="16"/>
    </location>
</feature>
<dbReference type="PANTHER" id="PTHR32125:SF4">
    <property type="entry name" value="2-C-METHYL-D-ERYTHRITOL 4-PHOSPHATE CYTIDYLYLTRANSFERASE, CHLOROPLASTIC"/>
    <property type="match status" value="1"/>
</dbReference>
<dbReference type="InterPro" id="IPR018294">
    <property type="entry name" value="ISPD_synthase_CS"/>
</dbReference>
<comment type="catalytic activity">
    <reaction evidence="1 7">
        <text>2-C-methyl-D-erythritol 4-phosphate + CTP + H(+) = 4-CDP-2-C-methyl-D-erythritol + diphosphate</text>
        <dbReference type="Rhea" id="RHEA:13429"/>
        <dbReference type="ChEBI" id="CHEBI:15378"/>
        <dbReference type="ChEBI" id="CHEBI:33019"/>
        <dbReference type="ChEBI" id="CHEBI:37563"/>
        <dbReference type="ChEBI" id="CHEBI:57823"/>
        <dbReference type="ChEBI" id="CHEBI:58262"/>
        <dbReference type="EC" id="2.7.7.60"/>
    </reaction>
</comment>
<dbReference type="CDD" id="cd02516">
    <property type="entry name" value="CDP-ME_synthetase"/>
    <property type="match status" value="1"/>
</dbReference>
<feature type="site" description="Transition state stabilizer" evidence="7">
    <location>
        <position position="23"/>
    </location>
</feature>
<dbReference type="EMBL" id="BAAACF010000008">
    <property type="protein sequence ID" value="GAA0729886.1"/>
    <property type="molecule type" value="Genomic_DNA"/>
</dbReference>
<name>A0ABN1J618_9CLOT</name>
<dbReference type="HAMAP" id="MF_00108">
    <property type="entry name" value="IspD"/>
    <property type="match status" value="1"/>
</dbReference>
<dbReference type="Proteomes" id="UP001500339">
    <property type="component" value="Unassembled WGS sequence"/>
</dbReference>
<evidence type="ECO:0000313" key="9">
    <source>
        <dbReference type="Proteomes" id="UP001500339"/>
    </source>
</evidence>
<comment type="caution">
    <text evidence="8">The sequence shown here is derived from an EMBL/GenBank/DDBJ whole genome shotgun (WGS) entry which is preliminary data.</text>
</comment>
<dbReference type="InterPro" id="IPR034683">
    <property type="entry name" value="IspD/TarI"/>
</dbReference>
<evidence type="ECO:0000256" key="6">
    <source>
        <dbReference type="ARBA" id="ARBA00023229"/>
    </source>
</evidence>
<proteinExistence type="inferred from homology"/>